<dbReference type="InterPro" id="IPR002187">
    <property type="entry name" value="N-reg_PII"/>
</dbReference>
<evidence type="ECO:0000313" key="3">
    <source>
        <dbReference type="Proteomes" id="UP000319296"/>
    </source>
</evidence>
<dbReference type="InterPro" id="IPR015867">
    <property type="entry name" value="N-reg_PII/ATP_PRibTrfase_C"/>
</dbReference>
<dbReference type="EMBL" id="SGBB01000018">
    <property type="protein sequence ID" value="RZD17941.1"/>
    <property type="molecule type" value="Genomic_DNA"/>
</dbReference>
<sequence>MESKFEEKAVEVLAIIRRHKFQETKKMLSDAGYDQMTFYSIHGRGKQKGRGGLANELDPGLDLINKNKDNNMEMADNDYHFLPKRMLSLVIPESAMSKVLEIIININKTGFYGDGKIFVIPVGFVERIRTSEEGLYALA</sequence>
<dbReference type="PROSITE" id="PS00638">
    <property type="entry name" value="PII_GLNB_CTER"/>
    <property type="match status" value="1"/>
</dbReference>
<dbReference type="Pfam" id="PF00543">
    <property type="entry name" value="P-II"/>
    <property type="match status" value="1"/>
</dbReference>
<dbReference type="PROSITE" id="PS51343">
    <property type="entry name" value="PII_GLNB_DOM"/>
    <property type="match status" value="1"/>
</dbReference>
<dbReference type="SMART" id="SM00938">
    <property type="entry name" value="P-II"/>
    <property type="match status" value="1"/>
</dbReference>
<gene>
    <name evidence="2" type="ORF">EVG15_08650</name>
</gene>
<dbReference type="GO" id="GO:0030234">
    <property type="term" value="F:enzyme regulator activity"/>
    <property type="evidence" value="ECO:0007669"/>
    <property type="project" value="InterPro"/>
</dbReference>
<reference evidence="2 3" key="1">
    <citation type="journal article" date="2019" name="ISME J.">
        <title>Insights into ecological role of a new deltaproteobacterial order Candidatus Acidulodesulfobacterales by metagenomics and metatranscriptomics.</title>
        <authorList>
            <person name="Tan S."/>
            <person name="Liu J."/>
            <person name="Fang Y."/>
            <person name="Hedlund B.P."/>
            <person name="Lian Z.H."/>
            <person name="Huang L.Y."/>
            <person name="Li J.T."/>
            <person name="Huang L.N."/>
            <person name="Li W.J."/>
            <person name="Jiang H.C."/>
            <person name="Dong H.L."/>
            <person name="Shu W.S."/>
        </authorList>
    </citation>
    <scope>NUCLEOTIDE SEQUENCE [LARGE SCALE GENOMIC DNA]</scope>
    <source>
        <strain evidence="2">AP1</strain>
    </source>
</reference>
<dbReference type="SUPFAM" id="SSF54913">
    <property type="entry name" value="GlnB-like"/>
    <property type="match status" value="1"/>
</dbReference>
<dbReference type="AlphaFoldDB" id="A0A519BKY8"/>
<accession>A0A519BKY8</accession>
<dbReference type="InterPro" id="IPR011322">
    <property type="entry name" value="N-reg_PII-like_a/b"/>
</dbReference>
<dbReference type="GO" id="GO:0006808">
    <property type="term" value="P:regulation of nitrogen utilization"/>
    <property type="evidence" value="ECO:0007669"/>
    <property type="project" value="InterPro"/>
</dbReference>
<comment type="similarity">
    <text evidence="1">Belongs to the P(II) protein family.</text>
</comment>
<dbReference type="Gene3D" id="3.30.70.120">
    <property type="match status" value="1"/>
</dbReference>
<proteinExistence type="inferred from homology"/>
<evidence type="ECO:0000313" key="2">
    <source>
        <dbReference type="EMBL" id="RZD17941.1"/>
    </source>
</evidence>
<protein>
    <submittedName>
        <fullName evidence="2">P-II family nitrogen regulator</fullName>
    </submittedName>
</protein>
<evidence type="ECO:0000256" key="1">
    <source>
        <dbReference type="RuleBase" id="RU003936"/>
    </source>
</evidence>
<dbReference type="PRINTS" id="PR00340">
    <property type="entry name" value="PIIGLNB"/>
</dbReference>
<name>A0A519BKY8_9DELT</name>
<dbReference type="PANTHER" id="PTHR30115">
    <property type="entry name" value="NITROGEN REGULATORY PROTEIN P-II"/>
    <property type="match status" value="1"/>
</dbReference>
<dbReference type="GO" id="GO:0005829">
    <property type="term" value="C:cytosol"/>
    <property type="evidence" value="ECO:0007669"/>
    <property type="project" value="TreeGrafter"/>
</dbReference>
<organism evidence="2 3">
    <name type="scientific">Candidatus Acididesulfobacter diazotrophicus</name>
    <dbReference type="NCBI Taxonomy" id="2597226"/>
    <lineage>
        <taxon>Bacteria</taxon>
        <taxon>Deltaproteobacteria</taxon>
        <taxon>Candidatus Acidulodesulfobacterales</taxon>
        <taxon>Candidatus Acididesulfobacter</taxon>
    </lineage>
</organism>
<dbReference type="GO" id="GO:0005524">
    <property type="term" value="F:ATP binding"/>
    <property type="evidence" value="ECO:0007669"/>
    <property type="project" value="TreeGrafter"/>
</dbReference>
<dbReference type="Proteomes" id="UP000319296">
    <property type="component" value="Unassembled WGS sequence"/>
</dbReference>
<dbReference type="PANTHER" id="PTHR30115:SF11">
    <property type="entry name" value="NITROGEN REGULATORY PROTEIN P-II HOMOLOG"/>
    <property type="match status" value="1"/>
</dbReference>
<dbReference type="InterPro" id="IPR017918">
    <property type="entry name" value="N-reg_PII_CS"/>
</dbReference>
<comment type="caution">
    <text evidence="2">The sequence shown here is derived from an EMBL/GenBank/DDBJ whole genome shotgun (WGS) entry which is preliminary data.</text>
</comment>